<evidence type="ECO:0000256" key="2">
    <source>
        <dbReference type="ARBA" id="ARBA00022741"/>
    </source>
</evidence>
<evidence type="ECO:0000256" key="1">
    <source>
        <dbReference type="ARBA" id="ARBA00022448"/>
    </source>
</evidence>
<gene>
    <name evidence="5" type="ORF">ENT87_05775</name>
</gene>
<dbReference type="PROSITE" id="PS50893">
    <property type="entry name" value="ABC_TRANSPORTER_2"/>
    <property type="match status" value="1"/>
</dbReference>
<dbReference type="InterPro" id="IPR017871">
    <property type="entry name" value="ABC_transporter-like_CS"/>
</dbReference>
<dbReference type="SUPFAM" id="SSF52540">
    <property type="entry name" value="P-loop containing nucleoside triphosphate hydrolases"/>
    <property type="match status" value="1"/>
</dbReference>
<reference evidence="5" key="1">
    <citation type="journal article" date="2020" name="mSystems">
        <title>Genome- and Community-Level Interaction Insights into Carbon Utilization and Element Cycling Functions of Hydrothermarchaeota in Hydrothermal Sediment.</title>
        <authorList>
            <person name="Zhou Z."/>
            <person name="Liu Y."/>
            <person name="Xu W."/>
            <person name="Pan J."/>
            <person name="Luo Z.H."/>
            <person name="Li M."/>
        </authorList>
    </citation>
    <scope>NUCLEOTIDE SEQUENCE [LARGE SCALE GENOMIC DNA]</scope>
    <source>
        <strain evidence="5">SpSt-618</strain>
    </source>
</reference>
<feature type="domain" description="ABC transporter" evidence="4">
    <location>
        <begin position="6"/>
        <end position="255"/>
    </location>
</feature>
<dbReference type="Pfam" id="PF00005">
    <property type="entry name" value="ABC_tran"/>
    <property type="match status" value="1"/>
</dbReference>
<dbReference type="NCBIfam" id="TIGR01727">
    <property type="entry name" value="oligo_HPY"/>
    <property type="match status" value="1"/>
</dbReference>
<protein>
    <submittedName>
        <fullName evidence="5">ABC transporter ATP-binding protein</fullName>
    </submittedName>
</protein>
<dbReference type="GO" id="GO:0015833">
    <property type="term" value="P:peptide transport"/>
    <property type="evidence" value="ECO:0007669"/>
    <property type="project" value="InterPro"/>
</dbReference>
<dbReference type="PROSITE" id="PS00211">
    <property type="entry name" value="ABC_TRANSPORTER_1"/>
    <property type="match status" value="1"/>
</dbReference>
<dbReference type="InterPro" id="IPR003593">
    <property type="entry name" value="AAA+_ATPase"/>
</dbReference>
<dbReference type="Gene3D" id="3.40.50.300">
    <property type="entry name" value="P-loop containing nucleotide triphosphate hydrolases"/>
    <property type="match status" value="1"/>
</dbReference>
<sequence>MDAPLIELIDVSKYFGYGIIGLTRFPAVDGVSLTISSEKPEVLTLVGESGCGKSTLAKIILRILRPTSGIAKYMGKNMWKLSRSEVKRFIRDVQPIFQDPMDTFNLFESVEGYLINAAKSLLKLDREEAIEKISQVLEFVGLTFDKVRGKRPQEFSGGELQRVSIARALLVQPKLLIADEPVSMLDASLRINILNFLRRAKEELGIAILYITHDLATANYIGEKIFVMYRGSIVEHGDIEKVINEPLHPYTKVLLESLPDYRKGKEWFKKQLPQTLRSVVEVREMLLKGCKYIYYCPFKSQQCYEKPIMIEVGKEHEVACWMYSKKE</sequence>
<proteinExistence type="predicted"/>
<dbReference type="AlphaFoldDB" id="A0A7J3I8U7"/>
<dbReference type="PANTHER" id="PTHR43230:SF3">
    <property type="entry name" value="ABC-TYPE DIPEPTIDE_OLIGOPEPTIDE TRANSPORT SYSTEM, ATPASE COMPONENT"/>
    <property type="match status" value="1"/>
</dbReference>
<dbReference type="InterPro" id="IPR027417">
    <property type="entry name" value="P-loop_NTPase"/>
</dbReference>
<dbReference type="PANTHER" id="PTHR43230">
    <property type="entry name" value="ABC-TYPE DIPEPTIDE/OLIGOPEPTIDE TRANSPORT SYSTEM, ATPASE COMPONENT"/>
    <property type="match status" value="1"/>
</dbReference>
<keyword evidence="3 5" id="KW-0067">ATP-binding</keyword>
<evidence type="ECO:0000313" key="5">
    <source>
        <dbReference type="EMBL" id="HGN37037.1"/>
    </source>
</evidence>
<dbReference type="InterPro" id="IPR003439">
    <property type="entry name" value="ABC_transporter-like_ATP-bd"/>
</dbReference>
<evidence type="ECO:0000256" key="3">
    <source>
        <dbReference type="ARBA" id="ARBA00022840"/>
    </source>
</evidence>
<accession>A0A7J3I8U7</accession>
<keyword evidence="2" id="KW-0547">Nucleotide-binding</keyword>
<dbReference type="EMBL" id="DTAI01000166">
    <property type="protein sequence ID" value="HGN37037.1"/>
    <property type="molecule type" value="Genomic_DNA"/>
</dbReference>
<name>A0A7J3I8U7_9CREN</name>
<dbReference type="CDD" id="cd03257">
    <property type="entry name" value="ABC_NikE_OppD_transporters"/>
    <property type="match status" value="1"/>
</dbReference>
<dbReference type="GO" id="GO:0005524">
    <property type="term" value="F:ATP binding"/>
    <property type="evidence" value="ECO:0007669"/>
    <property type="project" value="UniProtKB-KW"/>
</dbReference>
<keyword evidence="1" id="KW-0813">Transport</keyword>
<comment type="caution">
    <text evidence="5">The sequence shown here is derived from an EMBL/GenBank/DDBJ whole genome shotgun (WGS) entry which is preliminary data.</text>
</comment>
<dbReference type="SMART" id="SM00382">
    <property type="entry name" value="AAA"/>
    <property type="match status" value="1"/>
</dbReference>
<dbReference type="GO" id="GO:0016887">
    <property type="term" value="F:ATP hydrolysis activity"/>
    <property type="evidence" value="ECO:0007669"/>
    <property type="project" value="InterPro"/>
</dbReference>
<organism evidence="5">
    <name type="scientific">Ignisphaera aggregans</name>
    <dbReference type="NCBI Taxonomy" id="334771"/>
    <lineage>
        <taxon>Archaea</taxon>
        <taxon>Thermoproteota</taxon>
        <taxon>Thermoprotei</taxon>
        <taxon>Desulfurococcales</taxon>
        <taxon>Desulfurococcaceae</taxon>
        <taxon>Ignisphaera</taxon>
    </lineage>
</organism>
<evidence type="ECO:0000259" key="4">
    <source>
        <dbReference type="PROSITE" id="PS50893"/>
    </source>
</evidence>
<dbReference type="Pfam" id="PF08352">
    <property type="entry name" value="oligo_HPY"/>
    <property type="match status" value="1"/>
</dbReference>
<dbReference type="InterPro" id="IPR013563">
    <property type="entry name" value="Oligopep_ABC_C"/>
</dbReference>